<proteinExistence type="predicted"/>
<accession>A0A4Q9PWP4</accession>
<name>A0A4Q9PWP4_9APHY</name>
<protein>
    <submittedName>
        <fullName evidence="1">Uncharacterized protein</fullName>
    </submittedName>
</protein>
<reference evidence="1 2" key="1">
    <citation type="submission" date="2019-01" db="EMBL/GenBank/DDBJ databases">
        <title>Draft genome sequences of three monokaryotic isolates of the white-rot basidiomycete fungus Dichomitus squalens.</title>
        <authorList>
            <consortium name="DOE Joint Genome Institute"/>
            <person name="Lopez S.C."/>
            <person name="Andreopoulos B."/>
            <person name="Pangilinan J."/>
            <person name="Lipzen A."/>
            <person name="Riley R."/>
            <person name="Ahrendt S."/>
            <person name="Ng V."/>
            <person name="Barry K."/>
            <person name="Daum C."/>
            <person name="Grigoriev I.V."/>
            <person name="Hilden K.S."/>
            <person name="Makela M.R."/>
            <person name="de Vries R.P."/>
        </authorList>
    </citation>
    <scope>NUCLEOTIDE SEQUENCE [LARGE SCALE GENOMIC DNA]</scope>
    <source>
        <strain evidence="1 2">CBS 464.89</strain>
    </source>
</reference>
<keyword evidence="2" id="KW-1185">Reference proteome</keyword>
<evidence type="ECO:0000313" key="2">
    <source>
        <dbReference type="Proteomes" id="UP000292082"/>
    </source>
</evidence>
<dbReference type="AlphaFoldDB" id="A0A4Q9PWP4"/>
<sequence>MTRAAGGRSASTDIDAITLASRSVHLDGSDSSMPPRRWHVGPRLCVPGLDRAARERSSNDSVFSSSHPAMYLHLPRTSAAGQVIASISLVLAFVLQDTSRSRHAGRASVIAARSHEVHVYEQSSRQMVASHCLSVAPTGSAATFTEAVSELSPRKV</sequence>
<evidence type="ECO:0000313" key="1">
    <source>
        <dbReference type="EMBL" id="TBU59093.1"/>
    </source>
</evidence>
<dbReference type="Proteomes" id="UP000292082">
    <property type="component" value="Unassembled WGS sequence"/>
</dbReference>
<dbReference type="EMBL" id="ML145117">
    <property type="protein sequence ID" value="TBU59093.1"/>
    <property type="molecule type" value="Genomic_DNA"/>
</dbReference>
<organism evidence="1 2">
    <name type="scientific">Dichomitus squalens</name>
    <dbReference type="NCBI Taxonomy" id="114155"/>
    <lineage>
        <taxon>Eukaryota</taxon>
        <taxon>Fungi</taxon>
        <taxon>Dikarya</taxon>
        <taxon>Basidiomycota</taxon>
        <taxon>Agaricomycotina</taxon>
        <taxon>Agaricomycetes</taxon>
        <taxon>Polyporales</taxon>
        <taxon>Polyporaceae</taxon>
        <taxon>Dichomitus</taxon>
    </lineage>
</organism>
<gene>
    <name evidence="1" type="ORF">BD310DRAFT_429599</name>
</gene>